<dbReference type="Gene3D" id="3.40.720.10">
    <property type="entry name" value="Alkaline Phosphatase, subunit A"/>
    <property type="match status" value="1"/>
</dbReference>
<dbReference type="PANTHER" id="PTHR43737">
    <property type="entry name" value="BLL7424 PROTEIN"/>
    <property type="match status" value="1"/>
</dbReference>
<evidence type="ECO:0000313" key="2">
    <source>
        <dbReference type="Proteomes" id="UP000316304"/>
    </source>
</evidence>
<dbReference type="PANTHER" id="PTHR43737:SF1">
    <property type="entry name" value="DUF1501 DOMAIN-CONTAINING PROTEIN"/>
    <property type="match status" value="1"/>
</dbReference>
<evidence type="ECO:0008006" key="3">
    <source>
        <dbReference type="Google" id="ProtNLM"/>
    </source>
</evidence>
<dbReference type="PROSITE" id="PS51318">
    <property type="entry name" value="TAT"/>
    <property type="match status" value="1"/>
</dbReference>
<comment type="caution">
    <text evidence="1">The sequence shown here is derived from an EMBL/GenBank/DDBJ whole genome shotgun (WGS) entry which is preliminary data.</text>
</comment>
<proteinExistence type="predicted"/>
<dbReference type="Pfam" id="PF07394">
    <property type="entry name" value="DUF1501"/>
    <property type="match status" value="1"/>
</dbReference>
<dbReference type="InterPro" id="IPR017850">
    <property type="entry name" value="Alkaline_phosphatase_core_sf"/>
</dbReference>
<reference evidence="1 2" key="1">
    <citation type="submission" date="2019-02" db="EMBL/GenBank/DDBJ databases">
        <title>Deep-cultivation of Planctomycetes and their phenomic and genomic characterization uncovers novel biology.</title>
        <authorList>
            <person name="Wiegand S."/>
            <person name="Jogler M."/>
            <person name="Boedeker C."/>
            <person name="Pinto D."/>
            <person name="Vollmers J."/>
            <person name="Rivas-Marin E."/>
            <person name="Kohn T."/>
            <person name="Peeters S.H."/>
            <person name="Heuer A."/>
            <person name="Rast P."/>
            <person name="Oberbeckmann S."/>
            <person name="Bunk B."/>
            <person name="Jeske O."/>
            <person name="Meyerdierks A."/>
            <person name="Storesund J.E."/>
            <person name="Kallscheuer N."/>
            <person name="Luecker S."/>
            <person name="Lage O.M."/>
            <person name="Pohl T."/>
            <person name="Merkel B.J."/>
            <person name="Hornburger P."/>
            <person name="Mueller R.-W."/>
            <person name="Bruemmer F."/>
            <person name="Labrenz M."/>
            <person name="Spormann A.M."/>
            <person name="Op Den Camp H."/>
            <person name="Overmann J."/>
            <person name="Amann R."/>
            <person name="Jetten M.S.M."/>
            <person name="Mascher T."/>
            <person name="Medema M.H."/>
            <person name="Devos D.P."/>
            <person name="Kaster A.-K."/>
            <person name="Ovreas L."/>
            <person name="Rohde M."/>
            <person name="Galperin M.Y."/>
            <person name="Jogler C."/>
        </authorList>
    </citation>
    <scope>NUCLEOTIDE SEQUENCE [LARGE SCALE GENOMIC DNA]</scope>
    <source>
        <strain evidence="1 2">Pla52o</strain>
    </source>
</reference>
<keyword evidence="2" id="KW-1185">Reference proteome</keyword>
<accession>A0A5C6BDU3</accession>
<dbReference type="InterPro" id="IPR006311">
    <property type="entry name" value="TAT_signal"/>
</dbReference>
<dbReference type="InterPro" id="IPR010869">
    <property type="entry name" value="DUF1501"/>
</dbReference>
<dbReference type="Proteomes" id="UP000316304">
    <property type="component" value="Unassembled WGS sequence"/>
</dbReference>
<name>A0A5C6BDU3_9BACT</name>
<dbReference type="SUPFAM" id="SSF53649">
    <property type="entry name" value="Alkaline phosphatase-like"/>
    <property type="match status" value="1"/>
</dbReference>
<evidence type="ECO:0000313" key="1">
    <source>
        <dbReference type="EMBL" id="TWU10293.1"/>
    </source>
</evidence>
<dbReference type="EMBL" id="SJPT01000020">
    <property type="protein sequence ID" value="TWU10293.1"/>
    <property type="molecule type" value="Genomic_DNA"/>
</dbReference>
<protein>
    <recommendedName>
        <fullName evidence="3">Sulfatase</fullName>
    </recommendedName>
</protein>
<sequence length="503" mass="54810">MTTLNSKSDFPCGRIQRRQMLADCGMGFTGLALSALLQRDATANGTAAAETAATETASGKLLASGIAPKAKSVIWFFMNGGTSHLESFDYKPEINRHAGKTIDESPFGSAILDSEFYRKNVRDFGGKPRGLMSQLYPLQVGFSRRGQSGLHVSDWWPHVGDCIDDISVIRSMWTTDNDHAAQLQFHTGRHIFDGFYPSIGSWVHYGLGTLNENLPQFVVMGPPPGDCCGGTGAHDGSYLGPEHAGVRMTLDPRNPLPFGTPGNGVGLNERRDQLALLSDLNQMTAVQYPDDSNLQARIKAYELAFRMQMSVPDLVNLQQEPQHIQTLYGLDQPATQAMGRQSLTARRLVESGVRFVQIYDGGGGGGGWDAHAKLRENHSTNCGRVDKPIAGLLKDLKQRGLLDETLVVWATEFGRTPGAEKSDGRDHHPYGFSVWMAGGGLKGGIAHGATDEIGFHAVENRHYVTDIHATILHQLGLDPRRLDVAGQKRLEIDYGSPIHDVIA</sequence>
<dbReference type="OrthoDB" id="127333at2"/>
<gene>
    <name evidence="1" type="ORF">Pla52o_57490</name>
</gene>
<dbReference type="AlphaFoldDB" id="A0A5C6BDU3"/>
<organism evidence="1 2">
    <name type="scientific">Novipirellula galeiformis</name>
    <dbReference type="NCBI Taxonomy" id="2528004"/>
    <lineage>
        <taxon>Bacteria</taxon>
        <taxon>Pseudomonadati</taxon>
        <taxon>Planctomycetota</taxon>
        <taxon>Planctomycetia</taxon>
        <taxon>Pirellulales</taxon>
        <taxon>Pirellulaceae</taxon>
        <taxon>Novipirellula</taxon>
    </lineage>
</organism>